<dbReference type="SUPFAM" id="SSF58104">
    <property type="entry name" value="Methyl-accepting chemotaxis protein (MCP) signaling domain"/>
    <property type="match status" value="1"/>
</dbReference>
<dbReference type="GO" id="GO:0007165">
    <property type="term" value="P:signal transduction"/>
    <property type="evidence" value="ECO:0007669"/>
    <property type="project" value="UniProtKB-KW"/>
</dbReference>
<keyword evidence="7" id="KW-0812">Transmembrane</keyword>
<dbReference type="PANTHER" id="PTHR32089">
    <property type="entry name" value="METHYL-ACCEPTING CHEMOTAXIS PROTEIN MCPB"/>
    <property type="match status" value="1"/>
</dbReference>
<proteinExistence type="inferred from homology"/>
<dbReference type="CDD" id="cd06225">
    <property type="entry name" value="HAMP"/>
    <property type="match status" value="1"/>
</dbReference>
<dbReference type="PRINTS" id="PR00260">
    <property type="entry name" value="CHEMTRNSDUCR"/>
</dbReference>
<organism evidence="10 11">
    <name type="scientific">Lederbergia citrisecunda</name>
    <dbReference type="NCBI Taxonomy" id="2833583"/>
    <lineage>
        <taxon>Bacteria</taxon>
        <taxon>Bacillati</taxon>
        <taxon>Bacillota</taxon>
        <taxon>Bacilli</taxon>
        <taxon>Bacillales</taxon>
        <taxon>Bacillaceae</taxon>
        <taxon>Lederbergia</taxon>
    </lineage>
</organism>
<keyword evidence="11" id="KW-1185">Reference proteome</keyword>
<evidence type="ECO:0000256" key="6">
    <source>
        <dbReference type="PROSITE-ProRule" id="PRU00284"/>
    </source>
</evidence>
<dbReference type="PANTHER" id="PTHR32089:SF112">
    <property type="entry name" value="LYSOZYME-LIKE PROTEIN-RELATED"/>
    <property type="match status" value="1"/>
</dbReference>
<dbReference type="InterPro" id="IPR003660">
    <property type="entry name" value="HAMP_dom"/>
</dbReference>
<evidence type="ECO:0000256" key="2">
    <source>
        <dbReference type="ARBA" id="ARBA00022475"/>
    </source>
</evidence>
<dbReference type="Gene3D" id="1.10.287.950">
    <property type="entry name" value="Methyl-accepting chemotaxis protein"/>
    <property type="match status" value="1"/>
</dbReference>
<dbReference type="Pfam" id="PF00015">
    <property type="entry name" value="MCPsignal"/>
    <property type="match status" value="1"/>
</dbReference>
<evidence type="ECO:0000256" key="3">
    <source>
        <dbReference type="ARBA" id="ARBA00023136"/>
    </source>
</evidence>
<comment type="caution">
    <text evidence="10">The sequence shown here is derived from an EMBL/GenBank/DDBJ whole genome shotgun (WGS) entry which is preliminary data.</text>
</comment>
<dbReference type="Gene3D" id="6.10.340.10">
    <property type="match status" value="1"/>
</dbReference>
<accession>A0A942YLF9</accession>
<evidence type="ECO:0000256" key="1">
    <source>
        <dbReference type="ARBA" id="ARBA00004236"/>
    </source>
</evidence>
<evidence type="ECO:0000313" key="11">
    <source>
        <dbReference type="Proteomes" id="UP000682713"/>
    </source>
</evidence>
<dbReference type="InterPro" id="IPR004089">
    <property type="entry name" value="MCPsignal_dom"/>
</dbReference>
<dbReference type="Pfam" id="PF00672">
    <property type="entry name" value="HAMP"/>
    <property type="match status" value="1"/>
</dbReference>
<protein>
    <submittedName>
        <fullName evidence="10">Methyl-accepting chemotaxis protein</fullName>
    </submittedName>
</protein>
<dbReference type="GO" id="GO:0006935">
    <property type="term" value="P:chemotaxis"/>
    <property type="evidence" value="ECO:0007669"/>
    <property type="project" value="InterPro"/>
</dbReference>
<sequence length="553" mass="60471">MKILFGFSIVIFLFISFSAYNIISVINVNSSTKSIINKDLQLLIADEQLATTMANRIGVARGYIMDGDSNYKKEFNDYTELGKYYEQMARNVGVTKEFDELIKRTVAWRTYITEHVFDEYDRGNEEMAKQNYLKVRQEAKEIMSGYEKLALEKESRIQDQGQLIISNGQNTFRVSIIFTALVILVSIVAALITATLITTPIKKVMERMKLIASGDLSQESLITKSRDEIAQLVVSTNEMNDRIRELIREINVVSGTITGQSEELTQSANEVNAGSQQIAATMQELATGTETQATSASELAAIMVSFADKVQEAKENGEHIQHASTGVLEMTNVGRSLMENSSEQMTKIDHIVQDSVLKVKGLDSKSQEISKLVGVIQEIADQTNLLALNAAIEAARAGEQGRGFAVVADEVRKLAEQVSASVSDITDIVVGIQNESSVVTASLQDGYKEVAQGTSQIVATQETFNGISSAVSEMATNIKTVFENILTIAANSEKMHESITDIAAISEESAAGVEQTSASSEQISSSMEEVANSSTDLAKLAENLNDLINRFKL</sequence>
<dbReference type="Proteomes" id="UP000682713">
    <property type="component" value="Unassembled WGS sequence"/>
</dbReference>
<evidence type="ECO:0000259" key="9">
    <source>
        <dbReference type="PROSITE" id="PS50885"/>
    </source>
</evidence>
<dbReference type="InterPro" id="IPR004090">
    <property type="entry name" value="Chemotax_Me-accpt_rcpt"/>
</dbReference>
<dbReference type="AlphaFoldDB" id="A0A942YLF9"/>
<keyword evidence="7" id="KW-1133">Transmembrane helix</keyword>
<keyword evidence="4 6" id="KW-0807">Transducer</keyword>
<dbReference type="GO" id="GO:0005886">
    <property type="term" value="C:plasma membrane"/>
    <property type="evidence" value="ECO:0007669"/>
    <property type="project" value="UniProtKB-SubCell"/>
</dbReference>
<reference evidence="10 11" key="1">
    <citation type="submission" date="2021-05" db="EMBL/GenBank/DDBJ databases">
        <title>Novel Bacillus species.</title>
        <authorList>
            <person name="Liu G."/>
        </authorList>
    </citation>
    <scope>NUCLEOTIDE SEQUENCE [LARGE SCALE GENOMIC DNA]</scope>
    <source>
        <strain evidence="10 11">FJAT-49732</strain>
    </source>
</reference>
<comment type="subcellular location">
    <subcellularLocation>
        <location evidence="1">Cell membrane</location>
    </subcellularLocation>
</comment>
<keyword evidence="2" id="KW-1003">Cell membrane</keyword>
<comment type="similarity">
    <text evidence="5">Belongs to the methyl-accepting chemotaxis (MCP) protein family.</text>
</comment>
<dbReference type="PROSITE" id="PS50885">
    <property type="entry name" value="HAMP"/>
    <property type="match status" value="1"/>
</dbReference>
<evidence type="ECO:0000259" key="8">
    <source>
        <dbReference type="PROSITE" id="PS50111"/>
    </source>
</evidence>
<feature type="transmembrane region" description="Helical" evidence="7">
    <location>
        <begin position="176"/>
        <end position="199"/>
    </location>
</feature>
<dbReference type="GO" id="GO:0004888">
    <property type="term" value="F:transmembrane signaling receptor activity"/>
    <property type="evidence" value="ECO:0007669"/>
    <property type="project" value="InterPro"/>
</dbReference>
<name>A0A942YLF9_9BACI</name>
<feature type="domain" description="HAMP" evidence="9">
    <location>
        <begin position="195"/>
        <end position="248"/>
    </location>
</feature>
<dbReference type="EMBL" id="JAGYPJ010000001">
    <property type="protein sequence ID" value="MBS4200612.1"/>
    <property type="molecule type" value="Genomic_DNA"/>
</dbReference>
<dbReference type="SMART" id="SM00304">
    <property type="entry name" value="HAMP"/>
    <property type="match status" value="1"/>
</dbReference>
<evidence type="ECO:0000256" key="4">
    <source>
        <dbReference type="ARBA" id="ARBA00023224"/>
    </source>
</evidence>
<dbReference type="PROSITE" id="PS50111">
    <property type="entry name" value="CHEMOTAXIS_TRANSDUC_2"/>
    <property type="match status" value="1"/>
</dbReference>
<dbReference type="CDD" id="cd11386">
    <property type="entry name" value="MCP_signal"/>
    <property type="match status" value="1"/>
</dbReference>
<evidence type="ECO:0000256" key="5">
    <source>
        <dbReference type="ARBA" id="ARBA00029447"/>
    </source>
</evidence>
<evidence type="ECO:0000256" key="7">
    <source>
        <dbReference type="SAM" id="Phobius"/>
    </source>
</evidence>
<dbReference type="SMART" id="SM00283">
    <property type="entry name" value="MA"/>
    <property type="match status" value="1"/>
</dbReference>
<keyword evidence="3 7" id="KW-0472">Membrane</keyword>
<gene>
    <name evidence="10" type="ORF">KHA93_13315</name>
</gene>
<evidence type="ECO:0000313" key="10">
    <source>
        <dbReference type="EMBL" id="MBS4200612.1"/>
    </source>
</evidence>
<feature type="domain" description="Methyl-accepting transducer" evidence="8">
    <location>
        <begin position="267"/>
        <end position="524"/>
    </location>
</feature>